<dbReference type="Gene3D" id="1.10.3210.50">
    <property type="match status" value="1"/>
</dbReference>
<reference evidence="3" key="1">
    <citation type="journal article" date="2013" name="Genome Announc.">
        <title>Draft genome sequence of the ascomycete Phaeoacremonium aleophilum strain UCR-PA7, a causal agent of the esca disease complex in grapevines.</title>
        <authorList>
            <person name="Blanco-Ulate B."/>
            <person name="Rolshausen P."/>
            <person name="Cantu D."/>
        </authorList>
    </citation>
    <scope>NUCLEOTIDE SEQUENCE [LARGE SCALE GENOMIC DNA]</scope>
    <source>
        <strain evidence="3">UCR-PA7</strain>
    </source>
</reference>
<dbReference type="Proteomes" id="UP000014074">
    <property type="component" value="Unassembled WGS sequence"/>
</dbReference>
<gene>
    <name evidence="2" type="ORF">UCRPA7_4563</name>
</gene>
<dbReference type="RefSeq" id="XP_007915306.1">
    <property type="nucleotide sequence ID" value="XM_007917115.1"/>
</dbReference>
<accession>R8BL02</accession>
<dbReference type="PANTHER" id="PTHR33594">
    <property type="entry name" value="SUPERFAMILY HYDROLASE, PUTATIVE (AFU_ORTHOLOGUE AFUA_1G03035)-RELATED"/>
    <property type="match status" value="1"/>
</dbReference>
<protein>
    <submittedName>
        <fullName evidence="2">Putative hd domain-containing protein</fullName>
    </submittedName>
</protein>
<dbReference type="KEGG" id="tmn:UCRPA7_4563"/>
<dbReference type="SMART" id="SM00471">
    <property type="entry name" value="HDc"/>
    <property type="match status" value="1"/>
</dbReference>
<dbReference type="OrthoDB" id="16547at2759"/>
<dbReference type="AlphaFoldDB" id="R8BL02"/>
<dbReference type="Pfam" id="PF01966">
    <property type="entry name" value="HD"/>
    <property type="match status" value="1"/>
</dbReference>
<dbReference type="InterPro" id="IPR003607">
    <property type="entry name" value="HD/PDEase_dom"/>
</dbReference>
<dbReference type="EMBL" id="KB933121">
    <property type="protein sequence ID" value="EON99882.1"/>
    <property type="molecule type" value="Genomic_DNA"/>
</dbReference>
<dbReference type="SUPFAM" id="SSF109604">
    <property type="entry name" value="HD-domain/PDEase-like"/>
    <property type="match status" value="1"/>
</dbReference>
<dbReference type="GeneID" id="19325026"/>
<dbReference type="eggNOG" id="ENOG502QSR7">
    <property type="taxonomic scope" value="Eukaryota"/>
</dbReference>
<dbReference type="HOGENOM" id="CLU_036524_0_1_1"/>
<dbReference type="CDD" id="cd00077">
    <property type="entry name" value="HDc"/>
    <property type="match status" value="1"/>
</dbReference>
<sequence length="219" mass="24535">MAIVDSLGTDPLIKTVTDFVRDYMSNYDASHDFGHIQRVVGQAHYIYTKEVTTNPALDLQTVVLAGLLHDVGDRKYLKPGEDASTMVRQILLDKGASEELAQNVQTICLGVSYSSEIKDLAKVQDLIKAHPELAVVQDADRLDAIGAIGVGRCFTYGGAKTGRSMDDSIEHFEEKLLLIEDMMKTDTGRKLAKERSDRLRLFREWWRDESSFLETPVLN</sequence>
<evidence type="ECO:0000313" key="2">
    <source>
        <dbReference type="EMBL" id="EON99882.1"/>
    </source>
</evidence>
<name>R8BL02_PHAM7</name>
<dbReference type="PANTHER" id="PTHR33594:SF1">
    <property type="entry name" value="HD_PDEASE DOMAIN-CONTAINING PROTEIN"/>
    <property type="match status" value="1"/>
</dbReference>
<evidence type="ECO:0000313" key="3">
    <source>
        <dbReference type="Proteomes" id="UP000014074"/>
    </source>
</evidence>
<feature type="domain" description="HD/PDEase" evidence="1">
    <location>
        <begin position="28"/>
        <end position="154"/>
    </location>
</feature>
<proteinExistence type="predicted"/>
<evidence type="ECO:0000259" key="1">
    <source>
        <dbReference type="SMART" id="SM00471"/>
    </source>
</evidence>
<keyword evidence="3" id="KW-1185">Reference proteome</keyword>
<dbReference type="InterPro" id="IPR006674">
    <property type="entry name" value="HD_domain"/>
</dbReference>
<organism evidence="2 3">
    <name type="scientific">Phaeoacremonium minimum (strain UCR-PA7)</name>
    <name type="common">Esca disease fungus</name>
    <name type="synonym">Togninia minima</name>
    <dbReference type="NCBI Taxonomy" id="1286976"/>
    <lineage>
        <taxon>Eukaryota</taxon>
        <taxon>Fungi</taxon>
        <taxon>Dikarya</taxon>
        <taxon>Ascomycota</taxon>
        <taxon>Pezizomycotina</taxon>
        <taxon>Sordariomycetes</taxon>
        <taxon>Sordariomycetidae</taxon>
        <taxon>Togniniales</taxon>
        <taxon>Togniniaceae</taxon>
        <taxon>Phaeoacremonium</taxon>
    </lineage>
</organism>